<gene>
    <name evidence="7" type="ORF">EFL95_14125</name>
</gene>
<sequence length="259" mass="27218">MRALCTRRVFNIPGRTSRVLTSTLSAVETGAVSIDLATLIANGEAFGLSAEDFLTRSSATQRGRLLVAAALVVAGQGYAGASVRDIVAAAGVSRSTFYENFDGKDECLVAAYQATVTASLARMADAALAAAEEGWHAGLVSGVRSVFDDIRRRPAVARATYVELGSAGAAVLQARRAGNDRFADHVRALADAVRRVDPRMPDVSLGRIGLLISGLDLRIAYVLNEGNLTELDEVEALAIEAIDAMYSPALAPAKVARRA</sequence>
<evidence type="ECO:0000256" key="1">
    <source>
        <dbReference type="ARBA" id="ARBA00023015"/>
    </source>
</evidence>
<evidence type="ECO:0000259" key="6">
    <source>
        <dbReference type="PROSITE" id="PS50977"/>
    </source>
</evidence>
<dbReference type="PANTHER" id="PTHR30055:SF234">
    <property type="entry name" value="HTH-TYPE TRANSCRIPTIONAL REGULATOR BETI"/>
    <property type="match status" value="1"/>
</dbReference>
<comment type="caution">
    <text evidence="7">The sequence shown here is derived from an EMBL/GenBank/DDBJ whole genome shotgun (WGS) entry which is preliminary data.</text>
</comment>
<feature type="domain" description="HTH cro/C1-type" evidence="5">
    <location>
        <begin position="22"/>
        <end position="53"/>
    </location>
</feature>
<evidence type="ECO:0000256" key="2">
    <source>
        <dbReference type="ARBA" id="ARBA00023125"/>
    </source>
</evidence>
<dbReference type="PANTHER" id="PTHR30055">
    <property type="entry name" value="HTH-TYPE TRANSCRIPTIONAL REGULATOR RUTR"/>
    <property type="match status" value="1"/>
</dbReference>
<dbReference type="Gene3D" id="1.10.357.10">
    <property type="entry name" value="Tetracycline Repressor, domain 2"/>
    <property type="match status" value="1"/>
</dbReference>
<keyword evidence="2 4" id="KW-0238">DNA-binding</keyword>
<keyword evidence="3" id="KW-0804">Transcription</keyword>
<accession>A0A3N0DWQ5</accession>
<dbReference type="AlphaFoldDB" id="A0A3N0DWQ5"/>
<dbReference type="PROSITE" id="PS50977">
    <property type="entry name" value="HTH_TETR_2"/>
    <property type="match status" value="1"/>
</dbReference>
<dbReference type="SUPFAM" id="SSF46689">
    <property type="entry name" value="Homeodomain-like"/>
    <property type="match status" value="1"/>
</dbReference>
<reference evidence="7 8" key="1">
    <citation type="submission" date="2018-11" db="EMBL/GenBank/DDBJ databases">
        <authorList>
            <person name="Li F."/>
        </authorList>
    </citation>
    <scope>NUCLEOTIDE SEQUENCE [LARGE SCALE GENOMIC DNA]</scope>
    <source>
        <strain evidence="7 8">KIS18-7</strain>
    </source>
</reference>
<name>A0A3N0DWQ5_9ACTN</name>
<dbReference type="InterPro" id="IPR009057">
    <property type="entry name" value="Homeodomain-like_sf"/>
</dbReference>
<keyword evidence="1" id="KW-0805">Transcription regulation</keyword>
<dbReference type="InterPro" id="IPR001647">
    <property type="entry name" value="HTH_TetR"/>
</dbReference>
<dbReference type="InterPro" id="IPR050109">
    <property type="entry name" value="HTH-type_TetR-like_transc_reg"/>
</dbReference>
<dbReference type="Pfam" id="PF00440">
    <property type="entry name" value="TetR_N"/>
    <property type="match status" value="1"/>
</dbReference>
<evidence type="ECO:0000256" key="4">
    <source>
        <dbReference type="PROSITE-ProRule" id="PRU00335"/>
    </source>
</evidence>
<organism evidence="7 8">
    <name type="scientific">Nocardioides marmorisolisilvae</name>
    <dbReference type="NCBI Taxonomy" id="1542737"/>
    <lineage>
        <taxon>Bacteria</taxon>
        <taxon>Bacillati</taxon>
        <taxon>Actinomycetota</taxon>
        <taxon>Actinomycetes</taxon>
        <taxon>Propionibacteriales</taxon>
        <taxon>Nocardioidaceae</taxon>
        <taxon>Nocardioides</taxon>
    </lineage>
</organism>
<dbReference type="GO" id="GO:0003700">
    <property type="term" value="F:DNA-binding transcription factor activity"/>
    <property type="evidence" value="ECO:0007669"/>
    <property type="project" value="TreeGrafter"/>
</dbReference>
<dbReference type="PROSITE" id="PS50943">
    <property type="entry name" value="HTH_CROC1"/>
    <property type="match status" value="1"/>
</dbReference>
<dbReference type="PRINTS" id="PR00455">
    <property type="entry name" value="HTHTETR"/>
</dbReference>
<keyword evidence="8" id="KW-1185">Reference proteome</keyword>
<protein>
    <submittedName>
        <fullName evidence="7">TetR/AcrR family transcriptional regulator</fullName>
    </submittedName>
</protein>
<feature type="domain" description="HTH tetR-type" evidence="6">
    <location>
        <begin position="59"/>
        <end position="119"/>
    </location>
</feature>
<dbReference type="OrthoDB" id="5242485at2"/>
<dbReference type="GO" id="GO:0000976">
    <property type="term" value="F:transcription cis-regulatory region binding"/>
    <property type="evidence" value="ECO:0007669"/>
    <property type="project" value="TreeGrafter"/>
</dbReference>
<evidence type="ECO:0000256" key="3">
    <source>
        <dbReference type="ARBA" id="ARBA00023163"/>
    </source>
</evidence>
<dbReference type="InterPro" id="IPR001387">
    <property type="entry name" value="Cro/C1-type_HTH"/>
</dbReference>
<evidence type="ECO:0000259" key="5">
    <source>
        <dbReference type="PROSITE" id="PS50943"/>
    </source>
</evidence>
<proteinExistence type="predicted"/>
<dbReference type="EMBL" id="RJSG01000002">
    <property type="protein sequence ID" value="RNL80050.1"/>
    <property type="molecule type" value="Genomic_DNA"/>
</dbReference>
<feature type="DNA-binding region" description="H-T-H motif" evidence="4">
    <location>
        <begin position="82"/>
        <end position="101"/>
    </location>
</feature>
<evidence type="ECO:0000313" key="7">
    <source>
        <dbReference type="EMBL" id="RNL80050.1"/>
    </source>
</evidence>
<dbReference type="Proteomes" id="UP000277094">
    <property type="component" value="Unassembled WGS sequence"/>
</dbReference>
<evidence type="ECO:0000313" key="8">
    <source>
        <dbReference type="Proteomes" id="UP000277094"/>
    </source>
</evidence>